<organism evidence="6 7">
    <name type="scientific">Labrys neptuniae</name>
    <dbReference type="NCBI Taxonomy" id="376174"/>
    <lineage>
        <taxon>Bacteria</taxon>
        <taxon>Pseudomonadati</taxon>
        <taxon>Pseudomonadota</taxon>
        <taxon>Alphaproteobacteria</taxon>
        <taxon>Hyphomicrobiales</taxon>
        <taxon>Xanthobacteraceae</taxon>
        <taxon>Labrys</taxon>
    </lineage>
</organism>
<dbReference type="InterPro" id="IPR042118">
    <property type="entry name" value="QueA_dom1"/>
</dbReference>
<dbReference type="GO" id="GO:0051075">
    <property type="term" value="F:S-adenosylmethionine:tRNA ribosyltransferase-isomerase activity"/>
    <property type="evidence" value="ECO:0007669"/>
    <property type="project" value="UniProtKB-EC"/>
</dbReference>
<evidence type="ECO:0000256" key="2">
    <source>
        <dbReference type="ARBA" id="ARBA00022679"/>
    </source>
</evidence>
<keyword evidence="2 5" id="KW-0808">Transferase</keyword>
<evidence type="ECO:0000256" key="3">
    <source>
        <dbReference type="ARBA" id="ARBA00022691"/>
    </source>
</evidence>
<comment type="caution">
    <text evidence="6">The sequence shown here is derived from an EMBL/GenBank/DDBJ whole genome shotgun (WGS) entry which is preliminary data.</text>
</comment>
<dbReference type="Proteomes" id="UP001555786">
    <property type="component" value="Unassembled WGS sequence"/>
</dbReference>
<dbReference type="PANTHER" id="PTHR30307:SF0">
    <property type="entry name" value="S-ADENOSYLMETHIONINE:TRNA RIBOSYLTRANSFERASE-ISOMERASE"/>
    <property type="match status" value="1"/>
</dbReference>
<dbReference type="Pfam" id="PF02547">
    <property type="entry name" value="Queuosine_synth"/>
    <property type="match status" value="1"/>
</dbReference>
<comment type="subunit">
    <text evidence="5">Monomer.</text>
</comment>
<dbReference type="HAMAP" id="MF_00113">
    <property type="entry name" value="QueA"/>
    <property type="match status" value="1"/>
</dbReference>
<evidence type="ECO:0000313" key="6">
    <source>
        <dbReference type="EMBL" id="MEW9304302.1"/>
    </source>
</evidence>
<proteinExistence type="inferred from homology"/>
<dbReference type="InterPro" id="IPR003699">
    <property type="entry name" value="QueA"/>
</dbReference>
<keyword evidence="4 5" id="KW-0671">Queuosine biosynthesis</keyword>
<dbReference type="NCBIfam" id="TIGR00113">
    <property type="entry name" value="queA"/>
    <property type="match status" value="1"/>
</dbReference>
<dbReference type="InterPro" id="IPR036100">
    <property type="entry name" value="QueA_sf"/>
</dbReference>
<dbReference type="InterPro" id="IPR042119">
    <property type="entry name" value="QueA_dom2"/>
</dbReference>
<comment type="similarity">
    <text evidence="5">Belongs to the QueA family.</text>
</comment>
<accession>A0ABV3PF99</accession>
<dbReference type="RefSeq" id="WP_367622732.1">
    <property type="nucleotide sequence ID" value="NZ_JBFNQD010000001.1"/>
</dbReference>
<dbReference type="Gene3D" id="3.40.1780.10">
    <property type="entry name" value="QueA-like"/>
    <property type="match status" value="2"/>
</dbReference>
<comment type="subcellular location">
    <subcellularLocation>
        <location evidence="5">Cytoplasm</location>
    </subcellularLocation>
</comment>
<dbReference type="SUPFAM" id="SSF111337">
    <property type="entry name" value="QueA-like"/>
    <property type="match status" value="1"/>
</dbReference>
<keyword evidence="7" id="KW-1185">Reference proteome</keyword>
<name>A0ABV3PF99_9HYPH</name>
<dbReference type="Gene3D" id="2.40.10.240">
    <property type="entry name" value="QueA-like"/>
    <property type="match status" value="1"/>
</dbReference>
<evidence type="ECO:0000313" key="7">
    <source>
        <dbReference type="Proteomes" id="UP001555786"/>
    </source>
</evidence>
<gene>
    <name evidence="5 6" type="primary">queA</name>
    <name evidence="6" type="ORF">ABXS05_02040</name>
</gene>
<reference evidence="6 7" key="1">
    <citation type="submission" date="2024-07" db="EMBL/GenBank/DDBJ databases">
        <title>Description of Labrys sedimenti sp. nov., isolated from a diclofenac-degrading enrichment culture.</title>
        <authorList>
            <person name="Tancsics A."/>
            <person name="Csepanyi A."/>
        </authorList>
    </citation>
    <scope>NUCLEOTIDE SEQUENCE [LARGE SCALE GENOMIC DNA]</scope>
    <source>
        <strain evidence="6 7">LMG 23578</strain>
    </source>
</reference>
<evidence type="ECO:0000256" key="4">
    <source>
        <dbReference type="ARBA" id="ARBA00022785"/>
    </source>
</evidence>
<keyword evidence="1 5" id="KW-0963">Cytoplasm</keyword>
<comment type="pathway">
    <text evidence="5">tRNA modification; tRNA-queuosine biosynthesis.</text>
</comment>
<sequence>MRVSDFDFHLPAENIALRPAEPRDHARLLEVGPVHGSLADRIVSDLPKLLRAGDMLVFNDTKVIPARLDGLRRRPGGAGAAIEAMLHQRLGPAQWKAFARPGKRLAVGDIIEFSENLSAAVEEKGEGGEVTLRFSLESAALDVAIATVGHIPLPPYIASKRADDARDREDYQTIYAKADGAVAAPTAGLHFTPDLFARLDAAGIARHFVTLHVGAGTFLPVKGEDLSQHRMHAEFGVVTAETAQALNAGKARGGRIIAVGTTSLRLLESAAAEDGTLEPFADETSIFITPGYRFRTADALMTNFHLPRSTLMMLVSAFAGYDTMKTAYAHAIAAGYRFYSYGDASLLWRAPC</sequence>
<keyword evidence="6" id="KW-0328">Glycosyltransferase</keyword>
<comment type="catalytic activity">
    <reaction evidence="5">
        <text>7-aminomethyl-7-carbaguanosine(34) in tRNA + S-adenosyl-L-methionine = epoxyqueuosine(34) in tRNA + adenine + L-methionine + 2 H(+)</text>
        <dbReference type="Rhea" id="RHEA:32155"/>
        <dbReference type="Rhea" id="RHEA-COMP:10342"/>
        <dbReference type="Rhea" id="RHEA-COMP:18582"/>
        <dbReference type="ChEBI" id="CHEBI:15378"/>
        <dbReference type="ChEBI" id="CHEBI:16708"/>
        <dbReference type="ChEBI" id="CHEBI:57844"/>
        <dbReference type="ChEBI" id="CHEBI:59789"/>
        <dbReference type="ChEBI" id="CHEBI:82833"/>
        <dbReference type="ChEBI" id="CHEBI:194443"/>
        <dbReference type="EC" id="2.4.99.17"/>
    </reaction>
</comment>
<dbReference type="EMBL" id="JBFNQD010000001">
    <property type="protein sequence ID" value="MEW9304302.1"/>
    <property type="molecule type" value="Genomic_DNA"/>
</dbReference>
<dbReference type="EC" id="2.4.99.17" evidence="5"/>
<dbReference type="PANTHER" id="PTHR30307">
    <property type="entry name" value="S-ADENOSYLMETHIONINE:TRNA RIBOSYLTRANSFERASE-ISOMERASE"/>
    <property type="match status" value="1"/>
</dbReference>
<evidence type="ECO:0000256" key="1">
    <source>
        <dbReference type="ARBA" id="ARBA00022490"/>
    </source>
</evidence>
<protein>
    <recommendedName>
        <fullName evidence="5">S-adenosylmethionine:tRNA ribosyltransferase-isomerase</fullName>
        <ecNumber evidence="5">2.4.99.17</ecNumber>
    </recommendedName>
    <alternativeName>
        <fullName evidence="5">Queuosine biosynthesis protein QueA</fullName>
    </alternativeName>
</protein>
<dbReference type="NCBIfam" id="NF001140">
    <property type="entry name" value="PRK00147.1"/>
    <property type="match status" value="1"/>
</dbReference>
<comment type="function">
    <text evidence="5">Transfers and isomerizes the ribose moiety from AdoMet to the 7-aminomethyl group of 7-deazaguanine (preQ1-tRNA) to give epoxyqueuosine (oQ-tRNA).</text>
</comment>
<evidence type="ECO:0000256" key="5">
    <source>
        <dbReference type="HAMAP-Rule" id="MF_00113"/>
    </source>
</evidence>
<keyword evidence="3 5" id="KW-0949">S-adenosyl-L-methionine</keyword>